<accession>A0ACC1AQF3</accession>
<proteinExistence type="predicted"/>
<evidence type="ECO:0000313" key="1">
    <source>
        <dbReference type="EMBL" id="KAJ0088906.1"/>
    </source>
</evidence>
<comment type="caution">
    <text evidence="1">The sequence shown here is derived from an EMBL/GenBank/DDBJ whole genome shotgun (WGS) entry which is preliminary data.</text>
</comment>
<reference evidence="2" key="1">
    <citation type="journal article" date="2023" name="G3 (Bethesda)">
        <title>Genome assembly and association tests identify interacting loci associated with vigor, precocity, and sex in interspecific pistachio rootstocks.</title>
        <authorList>
            <person name="Palmer W."/>
            <person name="Jacygrad E."/>
            <person name="Sagayaradj S."/>
            <person name="Cavanaugh K."/>
            <person name="Han R."/>
            <person name="Bertier L."/>
            <person name="Beede B."/>
            <person name="Kafkas S."/>
            <person name="Golino D."/>
            <person name="Preece J."/>
            <person name="Michelmore R."/>
        </authorList>
    </citation>
    <scope>NUCLEOTIDE SEQUENCE [LARGE SCALE GENOMIC DNA]</scope>
</reference>
<gene>
    <name evidence="1" type="ORF">Patl1_32872</name>
</gene>
<dbReference type="EMBL" id="CM047905">
    <property type="protein sequence ID" value="KAJ0088906.1"/>
    <property type="molecule type" value="Genomic_DNA"/>
</dbReference>
<keyword evidence="2" id="KW-1185">Reference proteome</keyword>
<dbReference type="Proteomes" id="UP001164250">
    <property type="component" value="Chromosome 9"/>
</dbReference>
<organism evidence="1 2">
    <name type="scientific">Pistacia atlantica</name>
    <dbReference type="NCBI Taxonomy" id="434234"/>
    <lineage>
        <taxon>Eukaryota</taxon>
        <taxon>Viridiplantae</taxon>
        <taxon>Streptophyta</taxon>
        <taxon>Embryophyta</taxon>
        <taxon>Tracheophyta</taxon>
        <taxon>Spermatophyta</taxon>
        <taxon>Magnoliopsida</taxon>
        <taxon>eudicotyledons</taxon>
        <taxon>Gunneridae</taxon>
        <taxon>Pentapetalae</taxon>
        <taxon>rosids</taxon>
        <taxon>malvids</taxon>
        <taxon>Sapindales</taxon>
        <taxon>Anacardiaceae</taxon>
        <taxon>Pistacia</taxon>
    </lineage>
</organism>
<name>A0ACC1AQF3_9ROSI</name>
<sequence length="129" mass="14644">MIRLRLGYLCRSGFFLVVTKFDLESLRSFFSCYDDFFVGDCSGVAVLLFAVAVLAICRFGLEWSNYCEVLGCKESVCSRVLVVLELQFCYLQIWAIFLSSYFAVYARKPQIEVSMQVVLPCKLEVLGGL</sequence>
<evidence type="ECO:0000313" key="2">
    <source>
        <dbReference type="Proteomes" id="UP001164250"/>
    </source>
</evidence>
<protein>
    <submittedName>
        <fullName evidence="1">Uncharacterized protein</fullName>
    </submittedName>
</protein>